<name>A0A3N6NEM9_9BURK</name>
<dbReference type="EMBL" id="RQIS01000006">
    <property type="protein sequence ID" value="RQH07027.1"/>
    <property type="molecule type" value="Genomic_DNA"/>
</dbReference>
<evidence type="ECO:0000313" key="2">
    <source>
        <dbReference type="Proteomes" id="UP000272778"/>
    </source>
</evidence>
<proteinExistence type="predicted"/>
<accession>A0A3N6NEM9</accession>
<keyword evidence="2" id="KW-1185">Reference proteome</keyword>
<gene>
    <name evidence="1" type="ORF">D1Y85_10135</name>
</gene>
<dbReference type="AlphaFoldDB" id="A0A3N6NEM9"/>
<sequence length="60" mass="7159">MNAMQPDANTMRKDARDLVYLPGNGDIRYVFTSATNYGNQRRLLFDYPEKLWLERDILKY</sequence>
<organism evidence="1 2">
    <name type="scientific">Paraburkholderia dinghuensis</name>
    <dbReference type="NCBI Taxonomy" id="2305225"/>
    <lineage>
        <taxon>Bacteria</taxon>
        <taxon>Pseudomonadati</taxon>
        <taxon>Pseudomonadota</taxon>
        <taxon>Betaproteobacteria</taxon>
        <taxon>Burkholderiales</taxon>
        <taxon>Burkholderiaceae</taxon>
        <taxon>Paraburkholderia</taxon>
    </lineage>
</organism>
<evidence type="ECO:0000313" key="1">
    <source>
        <dbReference type="EMBL" id="RQH07027.1"/>
    </source>
</evidence>
<reference evidence="1 2" key="1">
    <citation type="submission" date="2018-11" db="EMBL/GenBank/DDBJ databases">
        <title>Paraburkholderia sp. DHOA04, isolated from soil.</title>
        <authorList>
            <person name="Gao Z.-H."/>
            <person name="Qiu L.-H."/>
            <person name="Fu J.-C."/>
        </authorList>
    </citation>
    <scope>NUCLEOTIDE SEQUENCE [LARGE SCALE GENOMIC DNA]</scope>
    <source>
        <strain evidence="1 2">DHOA04</strain>
    </source>
</reference>
<dbReference type="Proteomes" id="UP000272778">
    <property type="component" value="Unassembled WGS sequence"/>
</dbReference>
<comment type="caution">
    <text evidence="1">The sequence shown here is derived from an EMBL/GenBank/DDBJ whole genome shotgun (WGS) entry which is preliminary data.</text>
</comment>
<dbReference type="RefSeq" id="WP_124150917.1">
    <property type="nucleotide sequence ID" value="NZ_RQIS01000006.1"/>
</dbReference>
<protein>
    <submittedName>
        <fullName evidence="1">Uncharacterized protein</fullName>
    </submittedName>
</protein>